<evidence type="ECO:0000256" key="2">
    <source>
        <dbReference type="SAM" id="SignalP"/>
    </source>
</evidence>
<sequence length="225" mass="23793">MRDRALSLFVTVSVFSTSLLWGASASAQTTEREATEISEIAEALIEDPVYVDDHMAQALGEDVVEEIRSHVEGGPNAVYVVLAEVESGTSSAPGLIADETGIDGAYYYMGHGSGVAGAEGNSQESIRLASWQAEQEGVELSRPELLTESVRLIQQDTFVEEYDAMVAAMVRGDDEEGVGFPMTGGRGLALGGLIGTVLLGLVGAVRAKVRKRQGKQQVVSPEGSM</sequence>
<keyword evidence="2" id="KW-0732">Signal</keyword>
<evidence type="ECO:0000256" key="1">
    <source>
        <dbReference type="SAM" id="Phobius"/>
    </source>
</evidence>
<feature type="transmembrane region" description="Helical" evidence="1">
    <location>
        <begin position="188"/>
        <end position="207"/>
    </location>
</feature>
<proteinExistence type="predicted"/>
<keyword evidence="1" id="KW-0812">Transmembrane</keyword>
<protein>
    <recommendedName>
        <fullName evidence="5">TPM domain-containing protein</fullName>
    </recommendedName>
</protein>
<feature type="signal peptide" evidence="2">
    <location>
        <begin position="1"/>
        <end position="27"/>
    </location>
</feature>
<gene>
    <name evidence="3" type="ORF">H4W79_000240</name>
</gene>
<keyword evidence="1" id="KW-0472">Membrane</keyword>
<keyword evidence="4" id="KW-1185">Reference proteome</keyword>
<feature type="chain" id="PRO_5046383909" description="TPM domain-containing protein" evidence="2">
    <location>
        <begin position="28"/>
        <end position="225"/>
    </location>
</feature>
<accession>A0ABR9HAU1</accession>
<reference evidence="3 4" key="1">
    <citation type="submission" date="2020-10" db="EMBL/GenBank/DDBJ databases">
        <title>Sequencing the genomes of 1000 actinobacteria strains.</title>
        <authorList>
            <person name="Klenk H.-P."/>
        </authorList>
    </citation>
    <scope>NUCLEOTIDE SEQUENCE [LARGE SCALE GENOMIC DNA]</scope>
    <source>
        <strain evidence="3 4">DSM 45157</strain>
    </source>
</reference>
<name>A0ABR9HAU1_9ACTN</name>
<dbReference type="EMBL" id="JADBDY010000001">
    <property type="protein sequence ID" value="MBE1456026.1"/>
    <property type="molecule type" value="Genomic_DNA"/>
</dbReference>
<comment type="caution">
    <text evidence="3">The sequence shown here is derived from an EMBL/GenBank/DDBJ whole genome shotgun (WGS) entry which is preliminary data.</text>
</comment>
<dbReference type="RefSeq" id="WP_191275475.1">
    <property type="nucleotide sequence ID" value="NZ_BMXJ01000009.1"/>
</dbReference>
<organism evidence="3 4">
    <name type="scientific">Nocardiopsis terrae</name>
    <dbReference type="NCBI Taxonomy" id="372655"/>
    <lineage>
        <taxon>Bacteria</taxon>
        <taxon>Bacillati</taxon>
        <taxon>Actinomycetota</taxon>
        <taxon>Actinomycetes</taxon>
        <taxon>Streptosporangiales</taxon>
        <taxon>Nocardiopsidaceae</taxon>
        <taxon>Nocardiopsis</taxon>
    </lineage>
</organism>
<evidence type="ECO:0008006" key="5">
    <source>
        <dbReference type="Google" id="ProtNLM"/>
    </source>
</evidence>
<dbReference type="Proteomes" id="UP000598217">
    <property type="component" value="Unassembled WGS sequence"/>
</dbReference>
<keyword evidence="1" id="KW-1133">Transmembrane helix</keyword>
<evidence type="ECO:0000313" key="4">
    <source>
        <dbReference type="Proteomes" id="UP000598217"/>
    </source>
</evidence>
<evidence type="ECO:0000313" key="3">
    <source>
        <dbReference type="EMBL" id="MBE1456026.1"/>
    </source>
</evidence>